<dbReference type="PROSITE" id="PS50994">
    <property type="entry name" value="INTEGRASE"/>
    <property type="match status" value="1"/>
</dbReference>
<sequence>MDFVLGLPRTKSGKDSIFVVVDRFSKMAYFIPCKKVDDAFHVANLFFKEVVQLHGLPKSIVGDRDTKFLSHFWRTLWGKLGTKLLFSTTCHPQTDGQTEVVNRTLGSLLRIVLNKNLKSWEASFPHVEFAYNRFIRSTTKCSPF</sequence>
<dbReference type="PANTHER" id="PTHR35046">
    <property type="entry name" value="ZINC KNUCKLE (CCHC-TYPE) FAMILY PROTEIN"/>
    <property type="match status" value="1"/>
</dbReference>
<feature type="domain" description="Integrase catalytic" evidence="1">
    <location>
        <begin position="1"/>
        <end position="144"/>
    </location>
</feature>
<protein>
    <submittedName>
        <fullName evidence="2">Transposon Ty3-I Gag-Pol polyprotein</fullName>
    </submittedName>
</protein>
<dbReference type="Gene3D" id="3.30.420.10">
    <property type="entry name" value="Ribonuclease H-like superfamily/Ribonuclease H"/>
    <property type="match status" value="1"/>
</dbReference>
<evidence type="ECO:0000259" key="1">
    <source>
        <dbReference type="PROSITE" id="PS50994"/>
    </source>
</evidence>
<dbReference type="SUPFAM" id="SSF53098">
    <property type="entry name" value="Ribonuclease H-like"/>
    <property type="match status" value="1"/>
</dbReference>
<dbReference type="PANTHER" id="PTHR35046:SF9">
    <property type="entry name" value="RNA-DIRECTED DNA POLYMERASE"/>
    <property type="match status" value="1"/>
</dbReference>
<dbReference type="InterPro" id="IPR001584">
    <property type="entry name" value="Integrase_cat-core"/>
</dbReference>
<evidence type="ECO:0000313" key="2">
    <source>
        <dbReference type="EMBL" id="KYP63485.1"/>
    </source>
</evidence>
<dbReference type="InterPro" id="IPR012337">
    <property type="entry name" value="RNaseH-like_sf"/>
</dbReference>
<dbReference type="Proteomes" id="UP000075243">
    <property type="component" value="Chromosome 7"/>
</dbReference>
<organism evidence="2 3">
    <name type="scientific">Cajanus cajan</name>
    <name type="common">Pigeon pea</name>
    <name type="synonym">Cajanus indicus</name>
    <dbReference type="NCBI Taxonomy" id="3821"/>
    <lineage>
        <taxon>Eukaryota</taxon>
        <taxon>Viridiplantae</taxon>
        <taxon>Streptophyta</taxon>
        <taxon>Embryophyta</taxon>
        <taxon>Tracheophyta</taxon>
        <taxon>Spermatophyta</taxon>
        <taxon>Magnoliopsida</taxon>
        <taxon>eudicotyledons</taxon>
        <taxon>Gunneridae</taxon>
        <taxon>Pentapetalae</taxon>
        <taxon>rosids</taxon>
        <taxon>fabids</taxon>
        <taxon>Fabales</taxon>
        <taxon>Fabaceae</taxon>
        <taxon>Papilionoideae</taxon>
        <taxon>50 kb inversion clade</taxon>
        <taxon>NPAAA clade</taxon>
        <taxon>indigoferoid/millettioid clade</taxon>
        <taxon>Phaseoleae</taxon>
        <taxon>Cajanus</taxon>
    </lineage>
</organism>
<gene>
    <name evidence="2" type="ORF">KK1_018061</name>
</gene>
<name>A0A151T8X1_CAJCA</name>
<accession>A0A151T8X1</accession>
<dbReference type="GO" id="GO:0015074">
    <property type="term" value="P:DNA integration"/>
    <property type="evidence" value="ECO:0007669"/>
    <property type="project" value="InterPro"/>
</dbReference>
<dbReference type="InterPro" id="IPR036397">
    <property type="entry name" value="RNaseH_sf"/>
</dbReference>
<dbReference type="GO" id="GO:0003676">
    <property type="term" value="F:nucleic acid binding"/>
    <property type="evidence" value="ECO:0007669"/>
    <property type="project" value="InterPro"/>
</dbReference>
<keyword evidence="3" id="KW-1185">Reference proteome</keyword>
<dbReference type="EMBL" id="CM003609">
    <property type="protein sequence ID" value="KYP63485.1"/>
    <property type="molecule type" value="Genomic_DNA"/>
</dbReference>
<dbReference type="Gramene" id="C.cajan_17541.t">
    <property type="protein sequence ID" value="C.cajan_17541.t.cds1"/>
    <property type="gene ID" value="C.cajan_17541"/>
</dbReference>
<proteinExistence type="predicted"/>
<evidence type="ECO:0000313" key="3">
    <source>
        <dbReference type="Proteomes" id="UP000075243"/>
    </source>
</evidence>
<reference evidence="2 3" key="1">
    <citation type="journal article" date="2012" name="Nat. Biotechnol.">
        <title>Draft genome sequence of pigeonpea (Cajanus cajan), an orphan legume crop of resource-poor farmers.</title>
        <authorList>
            <person name="Varshney R.K."/>
            <person name="Chen W."/>
            <person name="Li Y."/>
            <person name="Bharti A.K."/>
            <person name="Saxena R.K."/>
            <person name="Schlueter J.A."/>
            <person name="Donoghue M.T."/>
            <person name="Azam S."/>
            <person name="Fan G."/>
            <person name="Whaley A.M."/>
            <person name="Farmer A.D."/>
            <person name="Sheridan J."/>
            <person name="Iwata A."/>
            <person name="Tuteja R."/>
            <person name="Penmetsa R.V."/>
            <person name="Wu W."/>
            <person name="Upadhyaya H.D."/>
            <person name="Yang S.P."/>
            <person name="Shah T."/>
            <person name="Saxena K.B."/>
            <person name="Michael T."/>
            <person name="McCombie W.R."/>
            <person name="Yang B."/>
            <person name="Zhang G."/>
            <person name="Yang H."/>
            <person name="Wang J."/>
            <person name="Spillane C."/>
            <person name="Cook D.R."/>
            <person name="May G.D."/>
            <person name="Xu X."/>
            <person name="Jackson S.A."/>
        </authorList>
    </citation>
    <scope>NUCLEOTIDE SEQUENCE [LARGE SCALE GENOMIC DNA]</scope>
    <source>
        <strain evidence="3">cv. Asha</strain>
    </source>
</reference>
<dbReference type="STRING" id="3821.A0A151T8X1"/>
<dbReference type="OMA" id="WEASFPH"/>
<dbReference type="AlphaFoldDB" id="A0A151T8X1"/>